<protein>
    <recommendedName>
        <fullName evidence="3">HAMP domain-containing protein</fullName>
    </recommendedName>
</protein>
<sequence length="383" mass="42579">GIVFYSFQGLTGSISYSSTTLGDYKVELDRLRAEQSQLERLTQPFYVNVTPESIENAKYTLEIAVESIEQKISALKGQNFDLVNDLQVIGTSKVARSSPLTGAEVNLGQELDAIQQELQTNLVPTIDEIGTHALVLAEQSIAMNEIMPAVVYSFGDLEAIRKRLIFQYRIKTNLSNTKPEWLKFLAAIGGGEKGFNESASSDENLFFQFRSQIGELTAIQTKEESEATSSWAKTKLDGVRGDYSRTKIMLDAYVNKTENGPIIETLQNFDLKMRSAFKTLGMLIETRYLSEQLAMDFDVLNGKITTALDDSERTIESERKKVSEAILSDGERFLRILIGLSVVGALISLMIGLFVKRSITRPVDDLVEVAKDIAQGEGDLTKR</sequence>
<dbReference type="EMBL" id="UINC01093954">
    <property type="protein sequence ID" value="SVC48780.1"/>
    <property type="molecule type" value="Genomic_DNA"/>
</dbReference>
<evidence type="ECO:0000256" key="1">
    <source>
        <dbReference type="SAM" id="Phobius"/>
    </source>
</evidence>
<keyword evidence="1" id="KW-0472">Membrane</keyword>
<feature type="non-terminal residue" evidence="2">
    <location>
        <position position="383"/>
    </location>
</feature>
<keyword evidence="1" id="KW-0812">Transmembrane</keyword>
<keyword evidence="1" id="KW-1133">Transmembrane helix</keyword>
<name>A0A382MJF2_9ZZZZ</name>
<reference evidence="2" key="1">
    <citation type="submission" date="2018-05" db="EMBL/GenBank/DDBJ databases">
        <authorList>
            <person name="Lanie J.A."/>
            <person name="Ng W.-L."/>
            <person name="Kazmierczak K.M."/>
            <person name="Andrzejewski T.M."/>
            <person name="Davidsen T.M."/>
            <person name="Wayne K.J."/>
            <person name="Tettelin H."/>
            <person name="Glass J.I."/>
            <person name="Rusch D."/>
            <person name="Podicherti R."/>
            <person name="Tsui H.-C.T."/>
            <person name="Winkler M.E."/>
        </authorList>
    </citation>
    <scope>NUCLEOTIDE SEQUENCE</scope>
</reference>
<feature type="transmembrane region" description="Helical" evidence="1">
    <location>
        <begin position="333"/>
        <end position="355"/>
    </location>
</feature>
<dbReference type="Gene3D" id="6.10.340.10">
    <property type="match status" value="1"/>
</dbReference>
<proteinExistence type="predicted"/>
<accession>A0A382MJF2</accession>
<organism evidence="2">
    <name type="scientific">marine metagenome</name>
    <dbReference type="NCBI Taxonomy" id="408172"/>
    <lineage>
        <taxon>unclassified sequences</taxon>
        <taxon>metagenomes</taxon>
        <taxon>ecological metagenomes</taxon>
    </lineage>
</organism>
<feature type="non-terminal residue" evidence="2">
    <location>
        <position position="1"/>
    </location>
</feature>
<dbReference type="AlphaFoldDB" id="A0A382MJF2"/>
<gene>
    <name evidence="2" type="ORF">METZ01_LOCUS301634</name>
</gene>
<evidence type="ECO:0000313" key="2">
    <source>
        <dbReference type="EMBL" id="SVC48780.1"/>
    </source>
</evidence>
<evidence type="ECO:0008006" key="3">
    <source>
        <dbReference type="Google" id="ProtNLM"/>
    </source>
</evidence>